<feature type="region of interest" description="Disordered" evidence="1">
    <location>
        <begin position="123"/>
        <end position="145"/>
    </location>
</feature>
<dbReference type="CDD" id="cd16364">
    <property type="entry name" value="T3SC_I-like"/>
    <property type="match status" value="1"/>
</dbReference>
<dbReference type="Proteomes" id="UP001470230">
    <property type="component" value="Unassembled WGS sequence"/>
</dbReference>
<feature type="compositionally biased region" description="Basic residues" evidence="1">
    <location>
        <begin position="134"/>
        <end position="145"/>
    </location>
</feature>
<feature type="compositionally biased region" description="Basic and acidic residues" evidence="1">
    <location>
        <begin position="123"/>
        <end position="133"/>
    </location>
</feature>
<dbReference type="EMBL" id="JAPFFF010000014">
    <property type="protein sequence ID" value="KAK8870925.1"/>
    <property type="molecule type" value="Genomic_DNA"/>
</dbReference>
<gene>
    <name evidence="2" type="ORF">M9Y10_008838</name>
</gene>
<evidence type="ECO:0000313" key="3">
    <source>
        <dbReference type="Proteomes" id="UP001470230"/>
    </source>
</evidence>
<keyword evidence="3" id="KW-1185">Reference proteome</keyword>
<dbReference type="SUPFAM" id="SSF69635">
    <property type="entry name" value="Type III secretory system chaperone-like"/>
    <property type="match status" value="1"/>
</dbReference>
<sequence length="145" mass="16564">MGPIELDDANCAYFAFDNKIFLRVDMNETTDECTLLAYAGGVEKYSPNIYKFLLSQNLFWKGTGGAKLGLEKSNNDEDLEVLTISQRLPMDGLDEDQFYSEAEMFVNCVDKWLELMPKLDENDPKSIPTDKEVRKAKKQKKCNIC</sequence>
<comment type="caution">
    <text evidence="2">The sequence shown here is derived from an EMBL/GenBank/DDBJ whole genome shotgun (WGS) entry which is preliminary data.</text>
</comment>
<organism evidence="2 3">
    <name type="scientific">Tritrichomonas musculus</name>
    <dbReference type="NCBI Taxonomy" id="1915356"/>
    <lineage>
        <taxon>Eukaryota</taxon>
        <taxon>Metamonada</taxon>
        <taxon>Parabasalia</taxon>
        <taxon>Tritrichomonadida</taxon>
        <taxon>Tritrichomonadidae</taxon>
        <taxon>Tritrichomonas</taxon>
    </lineage>
</organism>
<name>A0ABR2J1Q6_9EUKA</name>
<accession>A0ABR2J1Q6</accession>
<evidence type="ECO:0000313" key="2">
    <source>
        <dbReference type="EMBL" id="KAK8870925.1"/>
    </source>
</evidence>
<dbReference type="Gene3D" id="3.30.1460.10">
    <property type="match status" value="1"/>
</dbReference>
<proteinExistence type="predicted"/>
<protein>
    <submittedName>
        <fullName evidence="2">Uncharacterized protein</fullName>
    </submittedName>
</protein>
<dbReference type="Pfam" id="PF05932">
    <property type="entry name" value="CesT"/>
    <property type="match status" value="1"/>
</dbReference>
<dbReference type="InterPro" id="IPR010261">
    <property type="entry name" value="Tir_chaperone"/>
</dbReference>
<evidence type="ECO:0000256" key="1">
    <source>
        <dbReference type="SAM" id="MobiDB-lite"/>
    </source>
</evidence>
<reference evidence="2 3" key="1">
    <citation type="submission" date="2024-04" db="EMBL/GenBank/DDBJ databases">
        <title>Tritrichomonas musculus Genome.</title>
        <authorList>
            <person name="Alves-Ferreira E."/>
            <person name="Grigg M."/>
            <person name="Lorenzi H."/>
            <person name="Galac M."/>
        </authorList>
    </citation>
    <scope>NUCLEOTIDE SEQUENCE [LARGE SCALE GENOMIC DNA]</scope>
    <source>
        <strain evidence="2 3">EAF2021</strain>
    </source>
</reference>